<reference evidence="2" key="1">
    <citation type="journal article" date="2022" name="bioRxiv">
        <title>Unlocking the hidden genetic diversity of varicosaviruses, the neglected plant rhabdoviruses.</title>
        <authorList>
            <person name="Bejerman N."/>
            <person name="Dietzgen R.G."/>
            <person name="Debat H."/>
        </authorList>
    </citation>
    <scope>NUCLEOTIDE SEQUENCE</scope>
</reference>
<dbReference type="EMBL" id="BK061738">
    <property type="protein sequence ID" value="DAZ90640.1"/>
    <property type="molecule type" value="Viral_cRNA"/>
</dbReference>
<feature type="region of interest" description="Disordered" evidence="1">
    <location>
        <begin position="201"/>
        <end position="250"/>
    </location>
</feature>
<name>A0A9N6YIV6_9RHAB</name>
<evidence type="ECO:0000256" key="1">
    <source>
        <dbReference type="SAM" id="MobiDB-lite"/>
    </source>
</evidence>
<feature type="compositionally biased region" description="Polar residues" evidence="1">
    <location>
        <begin position="233"/>
        <end position="244"/>
    </location>
</feature>
<evidence type="ECO:0000313" key="2">
    <source>
        <dbReference type="EMBL" id="DAZ90640.1"/>
    </source>
</evidence>
<accession>A0A9N6YIV6</accession>
<organism evidence="2">
    <name type="scientific">Apera virus 1</name>
    <dbReference type="NCBI Taxonomy" id="2977951"/>
    <lineage>
        <taxon>Viruses</taxon>
        <taxon>Riboviria</taxon>
        <taxon>Orthornavirae</taxon>
        <taxon>Negarnaviricota</taxon>
        <taxon>Haploviricotina</taxon>
        <taxon>Monjiviricetes</taxon>
        <taxon>Mononegavirales</taxon>
        <taxon>Rhabdoviridae</taxon>
        <taxon>Betarhabdovirinae</taxon>
        <taxon>Varicosavirus</taxon>
        <taxon>Varicosavirus aperae</taxon>
    </lineage>
</organism>
<protein>
    <submittedName>
        <fullName evidence="2">Protein 5</fullName>
    </submittedName>
</protein>
<proteinExistence type="predicted"/>
<sequence length="444" mass="52030">MNEIVSNRVLSANWLIQHLYECLRNVLTFAGNVHGACIEADLLVESHIDIMSILDVELLDYGEIGLLNYQVQMIRAVREGVERVISTTLLAEASWIKTDVMKFEFIKQSDLWICSRKLMTRNPTRFGFMNFYRDAIIKIHRINWMHSHAMTRFIKDRFRLASFCELWKKEHPMERAEHMMDINTKRRPFELPFIEQKIQSDDSKYVSGEEPGDTAVNSEEEENSQDYKDGLNSIHNSQTGSSPRSVHDMDNYDYNYNLKQQYFEYKRKQEEDLERFRREILKPEDSFDVDNTVFIQGHQFQFETPAMRIFASITDEKEDKHVHRRTCADLVPEVYFGPIECAQIIELMVNAAWNVSKRFGCSVDDAKTMLYGFFTEPNVPVRVLDIETILAVSHAHGDVKAQFLDELRMIHAVVHLVPHYMIMPPEIMSLIPMEYRRELGLLDP</sequence>